<keyword evidence="1 3" id="KW-0853">WD repeat</keyword>
<dbReference type="InterPro" id="IPR039328">
    <property type="entry name" value="WDR89"/>
</dbReference>
<name>A0A545V424_9HYPO</name>
<keyword evidence="2" id="KW-0677">Repeat</keyword>
<dbReference type="STRING" id="43265.A0A545V424"/>
<gene>
    <name evidence="4" type="ORF">IF1G_05045</name>
</gene>
<dbReference type="InterPro" id="IPR001680">
    <property type="entry name" value="WD40_rpt"/>
</dbReference>
<keyword evidence="5" id="KW-1185">Reference proteome</keyword>
<dbReference type="InterPro" id="IPR036322">
    <property type="entry name" value="WD40_repeat_dom_sf"/>
</dbReference>
<dbReference type="AlphaFoldDB" id="A0A545V424"/>
<organism evidence="4 5">
    <name type="scientific">Cordyceps javanica</name>
    <dbReference type="NCBI Taxonomy" id="43265"/>
    <lineage>
        <taxon>Eukaryota</taxon>
        <taxon>Fungi</taxon>
        <taxon>Dikarya</taxon>
        <taxon>Ascomycota</taxon>
        <taxon>Pezizomycotina</taxon>
        <taxon>Sordariomycetes</taxon>
        <taxon>Hypocreomycetidae</taxon>
        <taxon>Hypocreales</taxon>
        <taxon>Cordycipitaceae</taxon>
        <taxon>Cordyceps</taxon>
    </lineage>
</organism>
<sequence length="296" mass="31328">MYTLANLESHRFGRGGEAPVYVTEIARTAVGLAAISTDGALSLFDPARLAAGPIAAWKTGATALRVLDGGVACTAGEDGTVAVWDLRMRDANARVAQFQASQAPILSMACNKDTNTIAVGTELQDHMASIYLWDVSGAPTAKAHYQDVHSDDVTELAFHGTQPALLLSGSTDGLVSIYDTRIADEDEVTVQTFNHGASVHHAAFLSPSSEVLAISHDERFALYDAGEETPSGDATHDFGDVRPLLGCQYVANVTPKVDGVGAIMGAGSQDKQLFQLYFLAKDAEKKWAIDTENSVG</sequence>
<dbReference type="Pfam" id="PF00400">
    <property type="entry name" value="WD40"/>
    <property type="match status" value="1"/>
</dbReference>
<dbReference type="Proteomes" id="UP000315783">
    <property type="component" value="Unassembled WGS sequence"/>
</dbReference>
<evidence type="ECO:0000256" key="3">
    <source>
        <dbReference type="PROSITE-ProRule" id="PRU00221"/>
    </source>
</evidence>
<evidence type="ECO:0000256" key="1">
    <source>
        <dbReference type="ARBA" id="ARBA00022574"/>
    </source>
</evidence>
<dbReference type="PANTHER" id="PTHR22889">
    <property type="entry name" value="WD REPEAT-CONTAINING PROTEIN 89"/>
    <property type="match status" value="1"/>
</dbReference>
<protein>
    <submittedName>
        <fullName evidence="4">WD domain-containing protein</fullName>
    </submittedName>
</protein>
<accession>A0A545V424</accession>
<feature type="repeat" description="WD" evidence="3">
    <location>
        <begin position="146"/>
        <end position="181"/>
    </location>
</feature>
<evidence type="ECO:0000313" key="4">
    <source>
        <dbReference type="EMBL" id="TQV96462.1"/>
    </source>
</evidence>
<dbReference type="SUPFAM" id="SSF50978">
    <property type="entry name" value="WD40 repeat-like"/>
    <property type="match status" value="1"/>
</dbReference>
<comment type="caution">
    <text evidence="4">The sequence shown here is derived from an EMBL/GenBank/DDBJ whole genome shotgun (WGS) entry which is preliminary data.</text>
</comment>
<dbReference type="InterPro" id="IPR015943">
    <property type="entry name" value="WD40/YVTN_repeat-like_dom_sf"/>
</dbReference>
<reference evidence="4 5" key="1">
    <citation type="journal article" date="2019" name="Appl. Microbiol. Biotechnol.">
        <title>Genome sequence of Isaria javanica and comparative genome analysis insights into family S53 peptidase evolution in fungal entomopathogens.</title>
        <authorList>
            <person name="Lin R."/>
            <person name="Zhang X."/>
            <person name="Xin B."/>
            <person name="Zou M."/>
            <person name="Gao Y."/>
            <person name="Qin F."/>
            <person name="Hu Q."/>
            <person name="Xie B."/>
            <person name="Cheng X."/>
        </authorList>
    </citation>
    <scope>NUCLEOTIDE SEQUENCE [LARGE SCALE GENOMIC DNA]</scope>
    <source>
        <strain evidence="4 5">IJ1G</strain>
    </source>
</reference>
<dbReference type="EMBL" id="SPUK01000006">
    <property type="protein sequence ID" value="TQV96462.1"/>
    <property type="molecule type" value="Genomic_DNA"/>
</dbReference>
<evidence type="ECO:0000256" key="2">
    <source>
        <dbReference type="ARBA" id="ARBA00022737"/>
    </source>
</evidence>
<dbReference type="Gene3D" id="2.130.10.10">
    <property type="entry name" value="YVTN repeat-like/Quinoprotein amine dehydrogenase"/>
    <property type="match status" value="1"/>
</dbReference>
<proteinExistence type="predicted"/>
<dbReference type="PANTHER" id="PTHR22889:SF0">
    <property type="entry name" value="WD REPEAT-CONTAINING PROTEIN 89"/>
    <property type="match status" value="1"/>
</dbReference>
<dbReference type="SMART" id="SM00320">
    <property type="entry name" value="WD40"/>
    <property type="match status" value="4"/>
</dbReference>
<evidence type="ECO:0000313" key="5">
    <source>
        <dbReference type="Proteomes" id="UP000315783"/>
    </source>
</evidence>
<dbReference type="PROSITE" id="PS50082">
    <property type="entry name" value="WD_REPEATS_2"/>
    <property type="match status" value="1"/>
</dbReference>
<dbReference type="OrthoDB" id="25131at2759"/>